<comment type="caution">
    <text evidence="1">The sequence shown here is derived from an EMBL/GenBank/DDBJ whole genome shotgun (WGS) entry which is preliminary data.</text>
</comment>
<organism evidence="1 2">
    <name type="scientific">Clostridium neonatale</name>
    <dbReference type="NCBI Taxonomy" id="137838"/>
    <lineage>
        <taxon>Bacteria</taxon>
        <taxon>Bacillati</taxon>
        <taxon>Bacillota</taxon>
        <taxon>Clostridia</taxon>
        <taxon>Eubacteriales</taxon>
        <taxon>Clostridiaceae</taxon>
        <taxon>Clostridium</taxon>
    </lineage>
</organism>
<evidence type="ECO:0000313" key="1">
    <source>
        <dbReference type="EMBL" id="CAG9709136.1"/>
    </source>
</evidence>
<protein>
    <submittedName>
        <fullName evidence="1">Uncharacterized protein</fullName>
    </submittedName>
</protein>
<accession>A0AA86JHX9</accession>
<dbReference type="Proteomes" id="UP000789738">
    <property type="component" value="Unassembled WGS sequence"/>
</dbReference>
<evidence type="ECO:0000313" key="2">
    <source>
        <dbReference type="Proteomes" id="UP000789738"/>
    </source>
</evidence>
<sequence>MRISLEKNKEIQYMNMHSIVLKILVIKFLDRDCSTIVCPTLVVGANIFGHSLCL</sequence>
<name>A0AA86JHX9_9CLOT</name>
<proteinExistence type="predicted"/>
<dbReference type="EMBL" id="CAKJVE010000004">
    <property type="protein sequence ID" value="CAG9709136.1"/>
    <property type="molecule type" value="Genomic_DNA"/>
</dbReference>
<gene>
    <name evidence="1" type="ORF">CNEO_43987</name>
</gene>
<dbReference type="AlphaFoldDB" id="A0AA86JHX9"/>
<reference evidence="1" key="1">
    <citation type="submission" date="2021-10" db="EMBL/GenBank/DDBJ databases">
        <authorList>
            <person name="Mesa V."/>
        </authorList>
    </citation>
    <scope>NUCLEOTIDE SEQUENCE</scope>
    <source>
        <strain evidence="1">CC3_PB</strain>
    </source>
</reference>